<accession>A0A7J6M680</accession>
<evidence type="ECO:0000313" key="3">
    <source>
        <dbReference type="EMBL" id="KAF4666999.1"/>
    </source>
</evidence>
<dbReference type="Proteomes" id="UP000570595">
    <property type="component" value="Unassembled WGS sequence"/>
</dbReference>
<protein>
    <submittedName>
        <fullName evidence="3">Uncharacterized protein</fullName>
    </submittedName>
</protein>
<evidence type="ECO:0000256" key="2">
    <source>
        <dbReference type="SAM" id="SignalP"/>
    </source>
</evidence>
<reference evidence="3 4" key="1">
    <citation type="submission" date="2020-04" db="EMBL/GenBank/DDBJ databases">
        <title>Perkinsus olseni comparative genomics.</title>
        <authorList>
            <person name="Bogema D.R."/>
        </authorList>
    </citation>
    <scope>NUCLEOTIDE SEQUENCE [LARGE SCALE GENOMIC DNA]</scope>
    <source>
        <strain evidence="3">ATCC PRA-179</strain>
    </source>
</reference>
<proteinExistence type="predicted"/>
<evidence type="ECO:0000256" key="1">
    <source>
        <dbReference type="SAM" id="MobiDB-lite"/>
    </source>
</evidence>
<gene>
    <name evidence="3" type="ORF">FOZ61_008967</name>
</gene>
<keyword evidence="2" id="KW-0732">Signal</keyword>
<evidence type="ECO:0000313" key="4">
    <source>
        <dbReference type="Proteomes" id="UP000570595"/>
    </source>
</evidence>
<feature type="chain" id="PRO_5029852872" evidence="2">
    <location>
        <begin position="16"/>
        <end position="535"/>
    </location>
</feature>
<organism evidence="3 4">
    <name type="scientific">Perkinsus olseni</name>
    <name type="common">Perkinsus atlanticus</name>
    <dbReference type="NCBI Taxonomy" id="32597"/>
    <lineage>
        <taxon>Eukaryota</taxon>
        <taxon>Sar</taxon>
        <taxon>Alveolata</taxon>
        <taxon>Perkinsozoa</taxon>
        <taxon>Perkinsea</taxon>
        <taxon>Perkinsida</taxon>
        <taxon>Perkinsidae</taxon>
        <taxon>Perkinsus</taxon>
    </lineage>
</organism>
<name>A0A7J6M680_PEROL</name>
<sequence length="535" mass="59399">MRLITFAFTFGCALASFKPIGRLRSFKKKRKDAGEEKERILVPTEYKDYNVVDTDSTCRINVTVQHGSFVRPYEVSMSKEGATGLKVYSAQCGLDRRSPRRNTGRSIRSTGILTGKQKLRDLLERLSTVPGGLDGQDCNSRLSRVHRALAKRSGKYKLLVDAVGAPLPSALAHGQQSFFGTSGEEEPRTAYALMRWLTLSLLTSGSAALSIRAYSMKQTHPDACEVSIDVSREGSAAPENYRLMLNKKPMEGGGMDLHYAQCGATKKGSDTPLQWETVELKDGKSVRSPGSRKLRTKNCEDRVSAAHEQLHKSNPQHRAVTANLKTAEEDDLKCGSSMLFSAAAAALLVLFLNADARSLTRGRGSRGSKISRPRDSPGSARADETASVGNLIFVDGCEIAVLFQSWGEEDVRKYRVAFKRGEKNINPFIATCEKRHAEWIPDDKDFAELLEGFTTKAGSCLEIFDFLFNRAVAINKKLRNEVGNFQGKKTLKRHKPISDTSESDRGIDIDERRGFYFGKLLCDYIYQEAPLRVEE</sequence>
<dbReference type="OrthoDB" id="10359632at2759"/>
<dbReference type="AlphaFoldDB" id="A0A7J6M680"/>
<feature type="region of interest" description="Disordered" evidence="1">
    <location>
        <begin position="360"/>
        <end position="383"/>
    </location>
</feature>
<comment type="caution">
    <text evidence="3">The sequence shown here is derived from an EMBL/GenBank/DDBJ whole genome shotgun (WGS) entry which is preliminary data.</text>
</comment>
<feature type="signal peptide" evidence="2">
    <location>
        <begin position="1"/>
        <end position="15"/>
    </location>
</feature>
<dbReference type="EMBL" id="JABAHT010000062">
    <property type="protein sequence ID" value="KAF4666999.1"/>
    <property type="molecule type" value="Genomic_DNA"/>
</dbReference>